<dbReference type="Gene3D" id="1.10.10.10">
    <property type="entry name" value="Winged helix-like DNA-binding domain superfamily/Winged helix DNA-binding domain"/>
    <property type="match status" value="1"/>
</dbReference>
<feature type="domain" description="HSF-type DNA-binding" evidence="6">
    <location>
        <begin position="219"/>
        <end position="318"/>
    </location>
</feature>
<dbReference type="EMBL" id="HBFR01016617">
    <property type="protein sequence ID" value="CAD8884943.1"/>
    <property type="molecule type" value="Transcribed_RNA"/>
</dbReference>
<name>A0A7S1BGB5_9STRA</name>
<sequence length="368" mass="41248">MGTIPSKNRQFIADRASVSRGNDDEYLYSTYDSHHDFSLASSSRKIEITNIPRSSVERIITFPPIENEQTAGSNDREGNQNHTNDVPSKKKISAAFSSAFSAPSLLSSSRTAPRATSDVELFNKSNSSSAEKLIRDQEEYEEVSQGPGANSSCSTLKKIPPKRSKRKKSQTSASKNMFESNKKQCRDENSGNYVVEHNYTDLSSLDTGCLHPKRLGRGHGVQFPEKVHTMLKEISCDPILGQIASWKSHGRAFCIYDNRKFVDIILKDYFKQSKWTSFQRQLNTYGFKRITRGIDSGSYYHQCFLRGVPDLCSNIERIEIKGKKDATKDKVASSPIAEPDFYSMPYSLAPCTTSEPEINSLAMNDADL</sequence>
<evidence type="ECO:0000256" key="1">
    <source>
        <dbReference type="ARBA" id="ARBA00004123"/>
    </source>
</evidence>
<dbReference type="PANTHER" id="PTHR10015:SF206">
    <property type="entry name" value="HSF-TYPE DNA-BINDING DOMAIN-CONTAINING PROTEIN"/>
    <property type="match status" value="1"/>
</dbReference>
<dbReference type="GO" id="GO:0003700">
    <property type="term" value="F:DNA-binding transcription factor activity"/>
    <property type="evidence" value="ECO:0007669"/>
    <property type="project" value="InterPro"/>
</dbReference>
<evidence type="ECO:0000259" key="6">
    <source>
        <dbReference type="SMART" id="SM00415"/>
    </source>
</evidence>
<feature type="compositionally biased region" description="Polar residues" evidence="5">
    <location>
        <begin position="170"/>
        <end position="179"/>
    </location>
</feature>
<dbReference type="SMART" id="SM00415">
    <property type="entry name" value="HSF"/>
    <property type="match status" value="1"/>
</dbReference>
<reference evidence="7" key="1">
    <citation type="submission" date="2021-01" db="EMBL/GenBank/DDBJ databases">
        <authorList>
            <person name="Corre E."/>
            <person name="Pelletier E."/>
            <person name="Niang G."/>
            <person name="Scheremetjew M."/>
            <person name="Finn R."/>
            <person name="Kale V."/>
            <person name="Holt S."/>
            <person name="Cochrane G."/>
            <person name="Meng A."/>
            <person name="Brown T."/>
            <person name="Cohen L."/>
        </authorList>
    </citation>
    <scope>NUCLEOTIDE SEQUENCE</scope>
    <source>
        <strain evidence="7">308</strain>
    </source>
</reference>
<dbReference type="GO" id="GO:0043565">
    <property type="term" value="F:sequence-specific DNA binding"/>
    <property type="evidence" value="ECO:0007669"/>
    <property type="project" value="InterPro"/>
</dbReference>
<dbReference type="InterPro" id="IPR036390">
    <property type="entry name" value="WH_DNA-bd_sf"/>
</dbReference>
<dbReference type="PANTHER" id="PTHR10015">
    <property type="entry name" value="HEAT SHOCK TRANSCRIPTION FACTOR"/>
    <property type="match status" value="1"/>
</dbReference>
<feature type="compositionally biased region" description="Low complexity" evidence="5">
    <location>
        <begin position="106"/>
        <end position="115"/>
    </location>
</feature>
<organism evidence="7">
    <name type="scientific">Corethron hystrix</name>
    <dbReference type="NCBI Taxonomy" id="216773"/>
    <lineage>
        <taxon>Eukaryota</taxon>
        <taxon>Sar</taxon>
        <taxon>Stramenopiles</taxon>
        <taxon>Ochrophyta</taxon>
        <taxon>Bacillariophyta</taxon>
        <taxon>Coscinodiscophyceae</taxon>
        <taxon>Corethrophycidae</taxon>
        <taxon>Corethrales</taxon>
        <taxon>Corethraceae</taxon>
        <taxon>Corethron</taxon>
    </lineage>
</organism>
<protein>
    <recommendedName>
        <fullName evidence="6">HSF-type DNA-binding domain-containing protein</fullName>
    </recommendedName>
</protein>
<dbReference type="InterPro" id="IPR000232">
    <property type="entry name" value="HSF_DNA-bd"/>
</dbReference>
<feature type="compositionally biased region" description="Basic residues" evidence="5">
    <location>
        <begin position="159"/>
        <end position="169"/>
    </location>
</feature>
<comment type="subcellular location">
    <subcellularLocation>
        <location evidence="1">Nucleus</location>
    </subcellularLocation>
</comment>
<dbReference type="FunFam" id="1.10.10.10:FF:000479">
    <property type="entry name" value="Predicted protein"/>
    <property type="match status" value="1"/>
</dbReference>
<evidence type="ECO:0000256" key="4">
    <source>
        <dbReference type="RuleBase" id="RU004020"/>
    </source>
</evidence>
<keyword evidence="3" id="KW-0539">Nucleus</keyword>
<dbReference type="GO" id="GO:0005634">
    <property type="term" value="C:nucleus"/>
    <property type="evidence" value="ECO:0007669"/>
    <property type="project" value="UniProtKB-SubCell"/>
</dbReference>
<accession>A0A7S1BGB5</accession>
<feature type="region of interest" description="Disordered" evidence="5">
    <location>
        <begin position="106"/>
        <end position="185"/>
    </location>
</feature>
<dbReference type="Pfam" id="PF00447">
    <property type="entry name" value="HSF_DNA-bind"/>
    <property type="match status" value="1"/>
</dbReference>
<evidence type="ECO:0000256" key="5">
    <source>
        <dbReference type="SAM" id="MobiDB-lite"/>
    </source>
</evidence>
<dbReference type="AlphaFoldDB" id="A0A7S1BGB5"/>
<gene>
    <name evidence="7" type="ORF">CHYS00102_LOCUS12140</name>
</gene>
<proteinExistence type="inferred from homology"/>
<evidence type="ECO:0000256" key="3">
    <source>
        <dbReference type="ARBA" id="ARBA00023242"/>
    </source>
</evidence>
<feature type="region of interest" description="Disordered" evidence="5">
    <location>
        <begin position="63"/>
        <end position="87"/>
    </location>
</feature>
<evidence type="ECO:0000256" key="2">
    <source>
        <dbReference type="ARBA" id="ARBA00023125"/>
    </source>
</evidence>
<evidence type="ECO:0000313" key="7">
    <source>
        <dbReference type="EMBL" id="CAD8884943.1"/>
    </source>
</evidence>
<comment type="similarity">
    <text evidence="4">Belongs to the HSF family.</text>
</comment>
<keyword evidence="2" id="KW-0238">DNA-binding</keyword>
<dbReference type="InterPro" id="IPR036388">
    <property type="entry name" value="WH-like_DNA-bd_sf"/>
</dbReference>
<dbReference type="SUPFAM" id="SSF46785">
    <property type="entry name" value="Winged helix' DNA-binding domain"/>
    <property type="match status" value="1"/>
</dbReference>